<evidence type="ECO:0000256" key="3">
    <source>
        <dbReference type="ARBA" id="ARBA00023054"/>
    </source>
</evidence>
<evidence type="ECO:0000256" key="4">
    <source>
        <dbReference type="SAM" id="Coils"/>
    </source>
</evidence>
<evidence type="ECO:0000256" key="2">
    <source>
        <dbReference type="ARBA" id="ARBA00023034"/>
    </source>
</evidence>
<feature type="region of interest" description="Disordered" evidence="5">
    <location>
        <begin position="25"/>
        <end position="68"/>
    </location>
</feature>
<feature type="region of interest" description="Disordered" evidence="5">
    <location>
        <begin position="125"/>
        <end position="146"/>
    </location>
</feature>
<proteinExistence type="predicted"/>
<evidence type="ECO:0000259" key="6">
    <source>
        <dbReference type="PROSITE" id="PS50913"/>
    </source>
</evidence>
<feature type="region of interest" description="Disordered" evidence="5">
    <location>
        <begin position="167"/>
        <end position="186"/>
    </location>
</feature>
<comment type="caution">
    <text evidence="7">The sequence shown here is derived from an EMBL/GenBank/DDBJ whole genome shotgun (WGS) entry which is preliminary data.</text>
</comment>
<dbReference type="PANTHER" id="PTHR18921">
    <property type="entry name" value="MYOSIN HEAVY CHAIN - RELATED"/>
    <property type="match status" value="1"/>
</dbReference>
<keyword evidence="3 4" id="KW-0175">Coiled coil</keyword>
<dbReference type="Proteomes" id="UP001165060">
    <property type="component" value="Unassembled WGS sequence"/>
</dbReference>
<feature type="domain" description="GRIP" evidence="6">
    <location>
        <begin position="527"/>
        <end position="576"/>
    </location>
</feature>
<keyword evidence="8" id="KW-1185">Reference proteome</keyword>
<dbReference type="PANTHER" id="PTHR18921:SF2">
    <property type="entry name" value="THYROID RECEPTOR-INTERACTING PROTEIN 11"/>
    <property type="match status" value="1"/>
</dbReference>
<evidence type="ECO:0000313" key="7">
    <source>
        <dbReference type="EMBL" id="GMI29493.1"/>
    </source>
</evidence>
<comment type="subcellular location">
    <subcellularLocation>
        <location evidence="1">Golgi apparatus</location>
    </subcellularLocation>
</comment>
<keyword evidence="2" id="KW-0333">Golgi apparatus</keyword>
<evidence type="ECO:0000256" key="5">
    <source>
        <dbReference type="SAM" id="MobiDB-lite"/>
    </source>
</evidence>
<evidence type="ECO:0000256" key="1">
    <source>
        <dbReference type="ARBA" id="ARBA00004555"/>
    </source>
</evidence>
<feature type="region of interest" description="Disordered" evidence="5">
    <location>
        <begin position="203"/>
        <end position="231"/>
    </location>
</feature>
<feature type="region of interest" description="Disordered" evidence="5">
    <location>
        <begin position="246"/>
        <end position="266"/>
    </location>
</feature>
<organism evidence="7 8">
    <name type="scientific">Tetraparma gracilis</name>
    <dbReference type="NCBI Taxonomy" id="2962635"/>
    <lineage>
        <taxon>Eukaryota</taxon>
        <taxon>Sar</taxon>
        <taxon>Stramenopiles</taxon>
        <taxon>Ochrophyta</taxon>
        <taxon>Bolidophyceae</taxon>
        <taxon>Parmales</taxon>
        <taxon>Triparmaceae</taxon>
        <taxon>Tetraparma</taxon>
    </lineage>
</organism>
<reference evidence="7 8" key="1">
    <citation type="journal article" date="2023" name="Commun. Biol.">
        <title>Genome analysis of Parmales, the sister group of diatoms, reveals the evolutionary specialization of diatoms from phago-mixotrophs to photoautotrophs.</title>
        <authorList>
            <person name="Ban H."/>
            <person name="Sato S."/>
            <person name="Yoshikawa S."/>
            <person name="Yamada K."/>
            <person name="Nakamura Y."/>
            <person name="Ichinomiya M."/>
            <person name="Sato N."/>
            <person name="Blanc-Mathieu R."/>
            <person name="Endo H."/>
            <person name="Kuwata A."/>
            <person name="Ogata H."/>
        </authorList>
    </citation>
    <scope>NUCLEOTIDE SEQUENCE [LARGE SCALE GENOMIC DNA]</scope>
</reference>
<feature type="compositionally biased region" description="Low complexity" evidence="5">
    <location>
        <begin position="130"/>
        <end position="144"/>
    </location>
</feature>
<protein>
    <recommendedName>
        <fullName evidence="6">GRIP domain-containing protein</fullName>
    </recommendedName>
</protein>
<feature type="compositionally biased region" description="Gly residues" evidence="5">
    <location>
        <begin position="56"/>
        <end position="66"/>
    </location>
</feature>
<accession>A0ABQ6MP93</accession>
<dbReference type="InterPro" id="IPR000237">
    <property type="entry name" value="GRIP_dom"/>
</dbReference>
<dbReference type="EMBL" id="BRYB01004340">
    <property type="protein sequence ID" value="GMI29493.1"/>
    <property type="molecule type" value="Genomic_DNA"/>
</dbReference>
<feature type="coiled-coil region" evidence="4">
    <location>
        <begin position="378"/>
        <end position="473"/>
    </location>
</feature>
<name>A0ABQ6MP93_9STRA</name>
<sequence>MFNTIGKAAAVGRLADFAEALGEMVAPVEDEEDEYAAGPQDSFRPLSLPPPPTSGDPGGGDPGGGEAALRSEIRELEDQLLHASTENNELLARFAQENADLKSRLAEADPDKASSLEEQVKALKSLLNETPATAPATTPATTPATDERVAELEAELERAREECGRLERVIVPGDASTPAKGGGGEDVLADLLRKENEELAGRLEELEKRAGAERAGAERAGAERAGGEGGVERLKAENASLASEVAALKAQPPPPSPDLARHETQMSRLAKETEIQVRQAEEGRQRAAAESEQLREVVNNLRSAMSRNSEDGEQYERMYRSLQEEHAGVLRDLARLQRENSEANVAISSLESETSSLGSVHMEMKMMQERVEAEKRAAAEKGAEAKQLAADLSNARREAREATSLLMAAKADLGNARRGEEEAREAIANLEVALNNVQAERDQEVGMVERMGRDALEGERRAFEAKIAALDELNRGKVAGAEERGREALEKGAAELAAERGRGEKIRAENVALRRSLDGAIERLQASQDDVVDRAVMKNMILDWNSKVGEERGMVMQVIASLLHFTEEEKEMCNVHERALRSYEKGLVGKVFEAPPPPKVAADKLEGDSVKDKFLSFLLAETGDS</sequence>
<dbReference type="PROSITE" id="PS50913">
    <property type="entry name" value="GRIP"/>
    <property type="match status" value="1"/>
</dbReference>
<evidence type="ECO:0000313" key="8">
    <source>
        <dbReference type="Proteomes" id="UP001165060"/>
    </source>
</evidence>
<gene>
    <name evidence="7" type="ORF">TeGR_g7923</name>
</gene>